<feature type="transmembrane region" description="Helical" evidence="22">
    <location>
        <begin position="247"/>
        <end position="267"/>
    </location>
</feature>
<dbReference type="GO" id="GO:0004582">
    <property type="term" value="F:dolichyl-phosphate beta-D-mannosyltransferase activity"/>
    <property type="evidence" value="ECO:0007669"/>
    <property type="project" value="UniProtKB-EC"/>
</dbReference>
<feature type="transmembrane region" description="Helical" evidence="22">
    <location>
        <begin position="273"/>
        <end position="295"/>
    </location>
</feature>
<dbReference type="GO" id="GO:0016020">
    <property type="term" value="C:membrane"/>
    <property type="evidence" value="ECO:0007669"/>
    <property type="project" value="UniProtKB-SubCell"/>
</dbReference>
<feature type="transmembrane region" description="Helical" evidence="22">
    <location>
        <begin position="307"/>
        <end position="325"/>
    </location>
</feature>
<comment type="subcellular location">
    <subcellularLocation>
        <location evidence="5">Endomembrane system</location>
    </subcellularLocation>
    <subcellularLocation>
        <location evidence="4">Membrane</location>
        <topology evidence="4">Multi-pass membrane protein</topology>
    </subcellularLocation>
</comment>
<dbReference type="CDD" id="cd06442">
    <property type="entry name" value="DPM1_like"/>
    <property type="match status" value="1"/>
</dbReference>
<evidence type="ECO:0000256" key="3">
    <source>
        <dbReference type="ARBA" id="ARBA00001946"/>
    </source>
</evidence>
<evidence type="ECO:0000256" key="15">
    <source>
        <dbReference type="ARBA" id="ARBA00023136"/>
    </source>
</evidence>
<feature type="domain" description="Glycosyltransferase 2-like" evidence="23">
    <location>
        <begin position="18"/>
        <end position="184"/>
    </location>
</feature>
<organism evidence="25 26">
    <name type="scientific">Acidilobus saccharovorans (strain DSM 16705 / JCM 18335 / VKM B-2471 / 345-15)</name>
    <dbReference type="NCBI Taxonomy" id="666510"/>
    <lineage>
        <taxon>Archaea</taxon>
        <taxon>Thermoproteota</taxon>
        <taxon>Thermoprotei</taxon>
        <taxon>Acidilobales</taxon>
        <taxon>Acidilobaceae</taxon>
        <taxon>Acidilobus</taxon>
    </lineage>
</organism>
<protein>
    <recommendedName>
        <fullName evidence="18">Dolichol-phosphate mannosyltransferase</fullName>
        <ecNumber evidence="8">2.4.1.83</ecNumber>
    </recommendedName>
    <alternativeName>
        <fullName evidence="20">Dolichol-phosphate mannose synthase</fullName>
    </alternativeName>
    <alternativeName>
        <fullName evidence="19">Dolichyl-phosphate beta-D-mannosyltransferase</fullName>
    </alternativeName>
    <alternativeName>
        <fullName evidence="21">Mannose-P-dolichol synthase</fullName>
    </alternativeName>
</protein>
<dbReference type="eggNOG" id="arCOG02228">
    <property type="taxonomic scope" value="Archaea"/>
</dbReference>
<dbReference type="Gene3D" id="3.90.550.10">
    <property type="entry name" value="Spore Coat Polysaccharide Biosynthesis Protein SpsA, Chain A"/>
    <property type="match status" value="1"/>
</dbReference>
<evidence type="ECO:0000256" key="4">
    <source>
        <dbReference type="ARBA" id="ARBA00004141"/>
    </source>
</evidence>
<dbReference type="InterPro" id="IPR039528">
    <property type="entry name" value="DPM1-like"/>
</dbReference>
<dbReference type="GO" id="GO:0012505">
    <property type="term" value="C:endomembrane system"/>
    <property type="evidence" value="ECO:0007669"/>
    <property type="project" value="UniProtKB-SubCell"/>
</dbReference>
<keyword evidence="16" id="KW-0464">Manganese</keyword>
<evidence type="ECO:0000256" key="16">
    <source>
        <dbReference type="ARBA" id="ARBA00023211"/>
    </source>
</evidence>
<dbReference type="GO" id="GO:0006506">
    <property type="term" value="P:GPI anchor biosynthetic process"/>
    <property type="evidence" value="ECO:0007669"/>
    <property type="project" value="TreeGrafter"/>
</dbReference>
<keyword evidence="13" id="KW-0460">Magnesium</keyword>
<evidence type="ECO:0000256" key="11">
    <source>
        <dbReference type="ARBA" id="ARBA00022692"/>
    </source>
</evidence>
<dbReference type="GO" id="GO:0035269">
    <property type="term" value="P:protein O-linked glycosylation via mannose"/>
    <property type="evidence" value="ECO:0007669"/>
    <property type="project" value="TreeGrafter"/>
</dbReference>
<dbReference type="InParanoid" id="D9PZW4"/>
<keyword evidence="9 25" id="KW-0328">Glycosyltransferase</keyword>
<dbReference type="InterPro" id="IPR029044">
    <property type="entry name" value="Nucleotide-diphossugar_trans"/>
</dbReference>
<comment type="cofactor">
    <cofactor evidence="2">
        <name>Mn(2+)</name>
        <dbReference type="ChEBI" id="CHEBI:29035"/>
    </cofactor>
</comment>
<dbReference type="GO" id="GO:0000271">
    <property type="term" value="P:polysaccharide biosynthetic process"/>
    <property type="evidence" value="ECO:0007669"/>
    <property type="project" value="InterPro"/>
</dbReference>
<proteinExistence type="inferred from homology"/>
<sequence>MAAAINSKVNRLSETILSVVVPTYNERENVVPLAKRLNEALAKINQYEIIFVDDNSPDGTAEAIMEISKVDPRVKLILRKNRRGLATAIIDGIRASKGRYVVVMDADLQHPPEVIPLMLKAAEEKGADIVVASRYTKGGGTEGWSPIRRLISWGATVIARLLVPESRRTTDPMSGFFMIRRGAISIEEANPTGYKALLEILYRNPQARVVDVPYVFSRRLSGKSKLGAKTILDYLWHVIKISRPIKFAVVGAIGTGVNEGVAAALLLVTNYTFSYVGGIEVSILSNFMLNDLWTFRDRRPGRWYSRLVRYHLMVAPAGLTIFFVAELVTRLTHVNPLLGLFVGILAGFVVNYTLSSRKVWKRY</sequence>
<gene>
    <name evidence="25" type="ordered locus">ASAC_0195</name>
</gene>
<name>D9PZW4_ACIS3</name>
<keyword evidence="10 25" id="KW-0808">Transferase</keyword>
<dbReference type="AlphaFoldDB" id="D9PZW4"/>
<evidence type="ECO:0000256" key="20">
    <source>
        <dbReference type="ARBA" id="ARBA00082614"/>
    </source>
</evidence>
<dbReference type="KEGG" id="asc:ASAC_0195"/>
<keyword evidence="11 22" id="KW-0812">Transmembrane</keyword>
<keyword evidence="14 22" id="KW-1133">Transmembrane helix</keyword>
<keyword evidence="12" id="KW-0479">Metal-binding</keyword>
<accession>D9PZW4</accession>
<keyword evidence="26" id="KW-1185">Reference proteome</keyword>
<evidence type="ECO:0000256" key="18">
    <source>
        <dbReference type="ARBA" id="ARBA00074878"/>
    </source>
</evidence>
<dbReference type="EC" id="2.4.1.83" evidence="8"/>
<evidence type="ECO:0000256" key="22">
    <source>
        <dbReference type="SAM" id="Phobius"/>
    </source>
</evidence>
<evidence type="ECO:0000256" key="8">
    <source>
        <dbReference type="ARBA" id="ARBA00012704"/>
    </source>
</evidence>
<dbReference type="SUPFAM" id="SSF53448">
    <property type="entry name" value="Nucleotide-diphospho-sugar transferases"/>
    <property type="match status" value="1"/>
</dbReference>
<evidence type="ECO:0000256" key="14">
    <source>
        <dbReference type="ARBA" id="ARBA00022989"/>
    </source>
</evidence>
<evidence type="ECO:0000256" key="1">
    <source>
        <dbReference type="ARBA" id="ARBA00001913"/>
    </source>
</evidence>
<evidence type="ECO:0000313" key="25">
    <source>
        <dbReference type="EMBL" id="ADL18602.1"/>
    </source>
</evidence>
<dbReference type="FunFam" id="3.90.550.10:FF:000119">
    <property type="entry name" value="Dolichol-phosphate mannosyltransferase subunit 1"/>
    <property type="match status" value="1"/>
</dbReference>
<feature type="transmembrane region" description="Helical" evidence="22">
    <location>
        <begin position="337"/>
        <end position="354"/>
    </location>
</feature>
<dbReference type="GO" id="GO:0046872">
    <property type="term" value="F:metal ion binding"/>
    <property type="evidence" value="ECO:0007669"/>
    <property type="project" value="UniProtKB-KW"/>
</dbReference>
<dbReference type="Pfam" id="PF04138">
    <property type="entry name" value="GtrA_DPMS_TM"/>
    <property type="match status" value="1"/>
</dbReference>
<reference evidence="25 26" key="1">
    <citation type="journal article" date="2010" name="Appl. Environ. Microbiol.">
        <title>The genome sequence of the crenarchaeon Acidilobus saccharovorans supports a new order, Acidilobales, and suggests an important ecological role in terrestrial acidic hot springs.</title>
        <authorList>
            <person name="Mardanov A.V."/>
            <person name="Svetlitchnyi V.A."/>
            <person name="Beletsky A.V."/>
            <person name="Prokofeva M.I."/>
            <person name="Bonch-Osmolovskaya E.A."/>
            <person name="Ravin N.V."/>
            <person name="Skryabin K.G."/>
        </authorList>
    </citation>
    <scope>NUCLEOTIDE SEQUENCE [LARGE SCALE GENOMIC DNA]</scope>
    <source>
        <strain evidence="26">DSM 16705 / JCM 18335 / VKM B-2471 / 345-15</strain>
    </source>
</reference>
<keyword evidence="15 22" id="KW-0472">Membrane</keyword>
<evidence type="ECO:0000256" key="6">
    <source>
        <dbReference type="ARBA" id="ARBA00004922"/>
    </source>
</evidence>
<comment type="function">
    <text evidence="17">Transfers mannose from GDP-mannose to dolichol monophosphate to form dolichol phosphate mannose (Dol-P-Man) which is the mannosyl donor in pathways leading to N-glycosylation, glycosyl phosphatidylinositol membrane anchoring, and O-mannosylation of proteins.</text>
</comment>
<dbReference type="HOGENOM" id="CLU_039727_0_0_2"/>
<dbReference type="STRING" id="666510.ASAC_0195"/>
<feature type="domain" description="GtrA/DPMS transmembrane" evidence="24">
    <location>
        <begin position="246"/>
        <end position="360"/>
    </location>
</feature>
<dbReference type="EMBL" id="CP001742">
    <property type="protein sequence ID" value="ADL18602.1"/>
    <property type="molecule type" value="Genomic_DNA"/>
</dbReference>
<evidence type="ECO:0000256" key="13">
    <source>
        <dbReference type="ARBA" id="ARBA00022842"/>
    </source>
</evidence>
<comment type="pathway">
    <text evidence="6">Protein modification; protein glycosylation.</text>
</comment>
<dbReference type="FunCoup" id="D9PZW4">
    <property type="interactions" value="164"/>
</dbReference>
<evidence type="ECO:0000256" key="10">
    <source>
        <dbReference type="ARBA" id="ARBA00022679"/>
    </source>
</evidence>
<evidence type="ECO:0000259" key="23">
    <source>
        <dbReference type="Pfam" id="PF00535"/>
    </source>
</evidence>
<dbReference type="PANTHER" id="PTHR43398">
    <property type="entry name" value="DOLICHOL-PHOSPHATE MANNOSYLTRANSFERASE SUBUNIT 1"/>
    <property type="match status" value="1"/>
</dbReference>
<evidence type="ECO:0000256" key="21">
    <source>
        <dbReference type="ARBA" id="ARBA00083744"/>
    </source>
</evidence>
<dbReference type="Pfam" id="PF00535">
    <property type="entry name" value="Glycos_transf_2"/>
    <property type="match status" value="1"/>
</dbReference>
<evidence type="ECO:0000256" key="2">
    <source>
        <dbReference type="ARBA" id="ARBA00001936"/>
    </source>
</evidence>
<evidence type="ECO:0000256" key="17">
    <source>
        <dbReference type="ARBA" id="ARBA00053724"/>
    </source>
</evidence>
<evidence type="ECO:0000256" key="9">
    <source>
        <dbReference type="ARBA" id="ARBA00022676"/>
    </source>
</evidence>
<dbReference type="Proteomes" id="UP000000346">
    <property type="component" value="Chromosome"/>
</dbReference>
<evidence type="ECO:0000256" key="12">
    <source>
        <dbReference type="ARBA" id="ARBA00022723"/>
    </source>
</evidence>
<dbReference type="PANTHER" id="PTHR43398:SF1">
    <property type="entry name" value="DOLICHOL-PHOSPHATE MANNOSYLTRANSFERASE SUBUNIT 1"/>
    <property type="match status" value="1"/>
</dbReference>
<comment type="cofactor">
    <cofactor evidence="3">
        <name>Mg(2+)</name>
        <dbReference type="ChEBI" id="CHEBI:18420"/>
    </cofactor>
</comment>
<evidence type="ECO:0000256" key="5">
    <source>
        <dbReference type="ARBA" id="ARBA00004308"/>
    </source>
</evidence>
<dbReference type="CAZy" id="GT2">
    <property type="family name" value="Glycosyltransferase Family 2"/>
</dbReference>
<dbReference type="GO" id="GO:0006488">
    <property type="term" value="P:dolichol-linked oligosaccharide biosynthetic process"/>
    <property type="evidence" value="ECO:0007669"/>
    <property type="project" value="TreeGrafter"/>
</dbReference>
<dbReference type="eggNOG" id="arCOG00894">
    <property type="taxonomic scope" value="Archaea"/>
</dbReference>
<evidence type="ECO:0000256" key="7">
    <source>
        <dbReference type="ARBA" id="ARBA00006739"/>
    </source>
</evidence>
<evidence type="ECO:0000259" key="24">
    <source>
        <dbReference type="Pfam" id="PF04138"/>
    </source>
</evidence>
<dbReference type="InterPro" id="IPR007267">
    <property type="entry name" value="GtrA_DPMS_TM"/>
</dbReference>
<dbReference type="InterPro" id="IPR001173">
    <property type="entry name" value="Glyco_trans_2-like"/>
</dbReference>
<evidence type="ECO:0000256" key="19">
    <source>
        <dbReference type="ARBA" id="ARBA00082336"/>
    </source>
</evidence>
<comment type="cofactor">
    <cofactor evidence="1">
        <name>Ca(2+)</name>
        <dbReference type="ChEBI" id="CHEBI:29108"/>
    </cofactor>
</comment>
<evidence type="ECO:0000313" key="26">
    <source>
        <dbReference type="Proteomes" id="UP000000346"/>
    </source>
</evidence>
<comment type="similarity">
    <text evidence="7">Belongs to the glycosyltransferase 2 family.</text>
</comment>